<sequence length="453" mass="47398">MPLDLSGALQRLRDGRSTSLELMRESLAAARSDACQQVFVREFFDTALASAEAADLLRRSGLPGSPLQGLAISVKDLFDVAGQPTTGGSASLLDAPIAAADAACVARLRQAGAAFIGHSNLSEFAFSGVGINPHHGTPLNPVTRALDGKTRIPGGSTSGGAVSVACGAAWAALGSDTGGSIRIPAALQGLVGFKNTARLTPNEGCMPLSTSLDTSCAVTRSVRDAALLHELLSGQVLPPAGRPLARWRLGVVRELMQDALEPAVARAFERALQRLRAAGAQIEELSLAPLQELPALQAQGGLPAAESWAWHRQRLLTREAAYDPRVALRIKRGATISAADYIDLLQARRRWIAAMQAALQGVDTLLSPTVPMTAPELAPLLTSDDAFFATNTLLLRNTSVVNLLDGCALSLPCHEAGELPVGLMLWNSALRDADLLAIAAQIEPLVSPSIGGH</sequence>
<dbReference type="EMBL" id="CP116346">
    <property type="protein sequence ID" value="WIT11816.1"/>
    <property type="molecule type" value="Genomic_DNA"/>
</dbReference>
<name>A0AA95NLE1_9BURK</name>
<dbReference type="NCBIfam" id="NF005460">
    <property type="entry name" value="PRK07056.1"/>
    <property type="match status" value="1"/>
</dbReference>
<protein>
    <submittedName>
        <fullName evidence="2">Amidase</fullName>
    </submittedName>
</protein>
<evidence type="ECO:0000313" key="2">
    <source>
        <dbReference type="EMBL" id="WIT11816.1"/>
    </source>
</evidence>
<dbReference type="Proteomes" id="UP001177769">
    <property type="component" value="Chromosome"/>
</dbReference>
<dbReference type="Gene3D" id="3.90.1300.10">
    <property type="entry name" value="Amidase signature (AS) domain"/>
    <property type="match status" value="1"/>
</dbReference>
<dbReference type="InterPro" id="IPR023631">
    <property type="entry name" value="Amidase_dom"/>
</dbReference>
<dbReference type="InterPro" id="IPR036928">
    <property type="entry name" value="AS_sf"/>
</dbReference>
<dbReference type="Pfam" id="PF01425">
    <property type="entry name" value="Amidase"/>
    <property type="match status" value="1"/>
</dbReference>
<dbReference type="SUPFAM" id="SSF75304">
    <property type="entry name" value="Amidase signature (AS) enzymes"/>
    <property type="match status" value="1"/>
</dbReference>
<proteinExistence type="predicted"/>
<dbReference type="KEGG" id="pais:PFX98_23515"/>
<evidence type="ECO:0000259" key="1">
    <source>
        <dbReference type="Pfam" id="PF01425"/>
    </source>
</evidence>
<reference evidence="2" key="1">
    <citation type="submission" date="2023-01" db="EMBL/GenBank/DDBJ databases">
        <title>Whole genome sequence of Paucibacter sp. S2-9 isolated from pond sediment.</title>
        <authorList>
            <person name="Jung J.Y."/>
        </authorList>
    </citation>
    <scope>NUCLEOTIDE SEQUENCE</scope>
    <source>
        <strain evidence="2">S2-9</strain>
    </source>
</reference>
<organism evidence="2 3">
    <name type="scientific">Paucibacter sediminis</name>
    <dbReference type="NCBI Taxonomy" id="3019553"/>
    <lineage>
        <taxon>Bacteria</taxon>
        <taxon>Pseudomonadati</taxon>
        <taxon>Pseudomonadota</taxon>
        <taxon>Betaproteobacteria</taxon>
        <taxon>Burkholderiales</taxon>
        <taxon>Sphaerotilaceae</taxon>
        <taxon>Roseateles</taxon>
    </lineage>
</organism>
<accession>A0AA95NLE1</accession>
<dbReference type="RefSeq" id="WP_285232902.1">
    <property type="nucleotide sequence ID" value="NZ_CP116346.1"/>
</dbReference>
<keyword evidence="3" id="KW-1185">Reference proteome</keyword>
<dbReference type="GO" id="GO:0003824">
    <property type="term" value="F:catalytic activity"/>
    <property type="evidence" value="ECO:0007669"/>
    <property type="project" value="InterPro"/>
</dbReference>
<dbReference type="PANTHER" id="PTHR11895">
    <property type="entry name" value="TRANSAMIDASE"/>
    <property type="match status" value="1"/>
</dbReference>
<dbReference type="InterPro" id="IPR000120">
    <property type="entry name" value="Amidase"/>
</dbReference>
<evidence type="ECO:0000313" key="3">
    <source>
        <dbReference type="Proteomes" id="UP001177769"/>
    </source>
</evidence>
<dbReference type="PANTHER" id="PTHR11895:SF176">
    <property type="entry name" value="AMIDASE AMID-RELATED"/>
    <property type="match status" value="1"/>
</dbReference>
<gene>
    <name evidence="2" type="ORF">PFX98_23515</name>
</gene>
<dbReference type="AlphaFoldDB" id="A0AA95NLE1"/>
<feature type="domain" description="Amidase" evidence="1">
    <location>
        <begin position="31"/>
        <end position="436"/>
    </location>
</feature>